<dbReference type="OMA" id="ENFERCT"/>
<dbReference type="GO" id="GO:0006355">
    <property type="term" value="P:regulation of DNA-templated transcription"/>
    <property type="evidence" value="ECO:0007669"/>
    <property type="project" value="TreeGrafter"/>
</dbReference>
<dbReference type="Pfam" id="PF17285">
    <property type="entry name" value="PRMT5_TIM"/>
    <property type="match status" value="1"/>
</dbReference>
<dbReference type="Pfam" id="PF17286">
    <property type="entry name" value="PRMT5_C"/>
    <property type="match status" value="1"/>
</dbReference>
<dbReference type="GO" id="GO:0032259">
    <property type="term" value="P:methylation"/>
    <property type="evidence" value="ECO:0007669"/>
    <property type="project" value="UniProtKB-KW"/>
</dbReference>
<name>A0A5K1UNC5_ENTHI</name>
<feature type="active site" description="Proton donor/acceptor" evidence="6">
    <location>
        <position position="398"/>
    </location>
</feature>
<dbReference type="PROSITE" id="PS51678">
    <property type="entry name" value="SAM_MT_PRMT"/>
    <property type="match status" value="1"/>
</dbReference>
<comment type="similarity">
    <text evidence="5">Belongs to the class I-like SAM-binding methyltransferase superfamily.</text>
</comment>
<dbReference type="InterPro" id="IPR035075">
    <property type="entry name" value="PRMT5"/>
</dbReference>
<dbReference type="VEuPathDB" id="AmoebaDB:EHI_158560"/>
<feature type="binding site" evidence="7">
    <location>
        <begin position="283"/>
        <end position="284"/>
    </location>
    <ligand>
        <name>S-adenosyl-L-methionine</name>
        <dbReference type="ChEBI" id="CHEBI:59789"/>
    </ligand>
</feature>
<reference evidence="12 13" key="1">
    <citation type="submission" date="2016-05" db="EMBL/GenBank/DDBJ databases">
        <title>First whole genome sequencing of Entamoeba histolytica HM1:IMSS-clone-6.</title>
        <authorList>
            <person name="Mukherjee Avik.K."/>
            <person name="Izumyama S."/>
            <person name="Nakada-Tsukui K."/>
            <person name="Nozaki T."/>
        </authorList>
    </citation>
    <scope>NUCLEOTIDE SEQUENCE [LARGE SCALE GENOMIC DNA]</scope>
    <source>
        <strain evidence="12 13">HM1:IMSS clone 6</strain>
    </source>
</reference>
<evidence type="ECO:0000256" key="3">
    <source>
        <dbReference type="ARBA" id="ARBA00022691"/>
    </source>
</evidence>
<dbReference type="VEuPathDB" id="AmoebaDB:EHI8A_010250"/>
<dbReference type="Gene3D" id="3.40.50.150">
    <property type="entry name" value="Vaccinia Virus protein VP39"/>
    <property type="match status" value="1"/>
</dbReference>
<dbReference type="Gene3D" id="2.70.160.11">
    <property type="entry name" value="Hnrnp arginine n-methyltransferase1"/>
    <property type="match status" value="1"/>
</dbReference>
<feature type="active site" description="Proton donor/acceptor" evidence="6">
    <location>
        <position position="389"/>
    </location>
</feature>
<dbReference type="PANTHER" id="PTHR10738">
    <property type="entry name" value="PROTEIN ARGININE N-METHYLTRANSFERASE 5"/>
    <property type="match status" value="1"/>
</dbReference>
<feature type="domain" description="PRMT5 TIM barrel" evidence="10">
    <location>
        <begin position="82"/>
        <end position="230"/>
    </location>
</feature>
<evidence type="ECO:0000256" key="4">
    <source>
        <dbReference type="ARBA" id="ARBA00048612"/>
    </source>
</evidence>
<dbReference type="Proteomes" id="UP000078387">
    <property type="component" value="Unassembled WGS sequence"/>
</dbReference>
<evidence type="ECO:0000313" key="13">
    <source>
        <dbReference type="Proteomes" id="UP000078387"/>
    </source>
</evidence>
<evidence type="ECO:0000259" key="9">
    <source>
        <dbReference type="Pfam" id="PF05185"/>
    </source>
</evidence>
<feature type="binding site" evidence="7">
    <location>
        <position position="274"/>
    </location>
    <ligand>
        <name>S-adenosyl-L-methionine</name>
        <dbReference type="ChEBI" id="CHEBI:59789"/>
    </ligand>
</feature>
<dbReference type="AlphaFoldDB" id="A0A5K1UNC5"/>
<feature type="domain" description="PRMT5 oligomerisation" evidence="11">
    <location>
        <begin position="423"/>
        <end position="578"/>
    </location>
</feature>
<dbReference type="InterPro" id="IPR025799">
    <property type="entry name" value="Arg_MeTrfase"/>
</dbReference>
<proteinExistence type="inferred from homology"/>
<feature type="domain" description="PRMT5 arginine-N-methyltransferase" evidence="9">
    <location>
        <begin position="248"/>
        <end position="419"/>
    </location>
</feature>
<dbReference type="VEuPathDB" id="AmoebaDB:EHI7A_013040"/>
<comment type="caution">
    <text evidence="12">The sequence shown here is derived from an EMBL/GenBank/DDBJ whole genome shotgun (WGS) entry which is preliminary data.</text>
</comment>
<evidence type="ECO:0000256" key="2">
    <source>
        <dbReference type="ARBA" id="ARBA00022679"/>
    </source>
</evidence>
<dbReference type="Gene3D" id="3.20.20.150">
    <property type="entry name" value="Divalent-metal-dependent TIM barrel enzymes"/>
    <property type="match status" value="1"/>
</dbReference>
<dbReference type="InterPro" id="IPR035247">
    <property type="entry name" value="PRMT5_TIM"/>
</dbReference>
<evidence type="ECO:0000256" key="6">
    <source>
        <dbReference type="PIRSR" id="PIRSR015894-1"/>
    </source>
</evidence>
<dbReference type="InterPro" id="IPR007857">
    <property type="entry name" value="Arg_MeTrfase_PRMT5"/>
</dbReference>
<protein>
    <recommendedName>
        <fullName evidence="5">Protein arginine N-methyltransferase</fullName>
    </recommendedName>
</protein>
<evidence type="ECO:0000313" key="12">
    <source>
        <dbReference type="EMBL" id="GAT97471.1"/>
    </source>
</evidence>
<dbReference type="Pfam" id="PF05185">
    <property type="entry name" value="PRMT5"/>
    <property type="match status" value="1"/>
</dbReference>
<dbReference type="VEuPathDB" id="AmoebaDB:EHI5A_028960"/>
<dbReference type="GO" id="GO:0005634">
    <property type="term" value="C:nucleus"/>
    <property type="evidence" value="ECO:0007669"/>
    <property type="project" value="TreeGrafter"/>
</dbReference>
<dbReference type="PIRSF" id="PIRSF015894">
    <property type="entry name" value="Skb1_MeTrfase"/>
    <property type="match status" value="1"/>
</dbReference>
<evidence type="ECO:0000256" key="7">
    <source>
        <dbReference type="PIRSR" id="PIRSR015894-2"/>
    </source>
</evidence>
<organism evidence="12 13">
    <name type="scientific">Entamoeba histolytica</name>
    <dbReference type="NCBI Taxonomy" id="5759"/>
    <lineage>
        <taxon>Eukaryota</taxon>
        <taxon>Amoebozoa</taxon>
        <taxon>Evosea</taxon>
        <taxon>Archamoebae</taxon>
        <taxon>Mastigamoebida</taxon>
        <taxon>Entamoebidae</taxon>
        <taxon>Entamoeba</taxon>
    </lineage>
</organism>
<evidence type="ECO:0000256" key="5">
    <source>
        <dbReference type="PIRNR" id="PIRNR015894"/>
    </source>
</evidence>
<dbReference type="GO" id="GO:0035241">
    <property type="term" value="F:protein-arginine omega-N monomethyltransferase activity"/>
    <property type="evidence" value="ECO:0007669"/>
    <property type="project" value="UniProtKB-ARBA"/>
</dbReference>
<dbReference type="InterPro" id="IPR035248">
    <property type="entry name" value="PRMT5_C"/>
</dbReference>
<dbReference type="FunFam" id="3.40.50.150:FF:000321">
    <property type="entry name" value="Protein arginine N-methyltransferase"/>
    <property type="match status" value="1"/>
</dbReference>
<dbReference type="EMBL" id="BDEQ01000001">
    <property type="protein sequence ID" value="GAT97471.1"/>
    <property type="molecule type" value="Genomic_DNA"/>
</dbReference>
<dbReference type="GO" id="GO:0042054">
    <property type="term" value="F:histone methyltransferase activity"/>
    <property type="evidence" value="ECO:0007669"/>
    <property type="project" value="UniProtKB-ARBA"/>
</dbReference>
<feature type="binding site" evidence="7">
    <location>
        <begin position="373"/>
        <end position="374"/>
    </location>
    <ligand>
        <name>S-adenosyl-L-methionine</name>
        <dbReference type="ChEBI" id="CHEBI:59789"/>
    </ligand>
</feature>
<comment type="catalytic activity">
    <reaction evidence="4">
        <text>L-arginyl-[protein] + 2 S-adenosyl-L-methionine = N(omega),N(omega)'-dimethyl-L-arginyl-[protein] + 2 S-adenosyl-L-homocysteine + 2 H(+)</text>
        <dbReference type="Rhea" id="RHEA:48108"/>
        <dbReference type="Rhea" id="RHEA-COMP:10532"/>
        <dbReference type="Rhea" id="RHEA-COMP:11992"/>
        <dbReference type="ChEBI" id="CHEBI:15378"/>
        <dbReference type="ChEBI" id="CHEBI:29965"/>
        <dbReference type="ChEBI" id="CHEBI:57856"/>
        <dbReference type="ChEBI" id="CHEBI:59789"/>
        <dbReference type="ChEBI" id="CHEBI:88221"/>
        <dbReference type="EC" id="2.1.1.320"/>
    </reaction>
</comment>
<dbReference type="SMR" id="A0A5K1UNC5"/>
<keyword evidence="2 5" id="KW-0808">Transferase</keyword>
<feature type="site" description="Critical for specifying symmetric addition of methyl groups" evidence="8">
    <location>
        <position position="277"/>
    </location>
</feature>
<keyword evidence="3 5" id="KW-0949">S-adenosyl-L-methionine</keyword>
<evidence type="ECO:0000256" key="8">
    <source>
        <dbReference type="PIRSR" id="PIRSR015894-3"/>
    </source>
</evidence>
<evidence type="ECO:0000256" key="1">
    <source>
        <dbReference type="ARBA" id="ARBA00022603"/>
    </source>
</evidence>
<gene>
    <name evidence="12" type="ORF">CL6EHI_158560</name>
</gene>
<keyword evidence="1 5" id="KW-0489">Methyltransferase</keyword>
<sequence length="586" mass="68670">MTERNKLSIGVDLSSQDFDLVDVSKKSDKILQSFSFISVPLSYEFDVNDQEEQFQPTFSDSYLDSSVVSTRWFGKLSLFDCSRSLEYLYEELQWVNHIRLPCIIIPEDESYSIEYIKCINTICSITQSIVWISLLLDENTWKRWNTLRKTLGYNLNIRPLLILQNKEIEYNLLSIWRAENVSGVVINKSLINEYGKIPRSLEIFIQSLMDFDIAIILKGYCCHVKEMQRDVKYFEWLKESRMKISRYEETTIPYRDQIEIPIQPLSENLESIVYESFEKEPFKYEKYREAIIMAIQDKSDVFSKSTPLNPFKIVIAGAGRGPLIAITLEICKNFRIEHKTIIYAIEKNPNAIATLKFRKNKEYWNNVKIIFDDMRNVHMEKQIDIVISELLGSFGDNELSPECLDCLLPQVLKDDGISIPYRYTNYIQPISSALLFTKMIVEQHSFELPCVCNHYHYQPLSSPQQCFRFEHPTSQINHSRYITLSFPMNYDAVIHGFSGTFNVDLYKTVKLSIVPNEHSPEMYSWFPLFFPLISPIEVKRGDILELKLWRCETKFSVWYEWLVTSPVLSRLHNAGGKYSMSLQRSH</sequence>
<accession>A0A5K1UNC5</accession>
<evidence type="ECO:0000259" key="10">
    <source>
        <dbReference type="Pfam" id="PF17285"/>
    </source>
</evidence>
<dbReference type="GO" id="GO:0035243">
    <property type="term" value="F:protein-arginine omega-N symmetric methyltransferase activity"/>
    <property type="evidence" value="ECO:0007669"/>
    <property type="project" value="UniProtKB-EC"/>
</dbReference>
<dbReference type="CDD" id="cd02440">
    <property type="entry name" value="AdoMet_MTases"/>
    <property type="match status" value="1"/>
</dbReference>
<dbReference type="VEuPathDB" id="AmoebaDB:KM1_031200"/>
<dbReference type="SUPFAM" id="SSF53335">
    <property type="entry name" value="S-adenosyl-L-methionine-dependent methyltransferases"/>
    <property type="match status" value="1"/>
</dbReference>
<dbReference type="PANTHER" id="PTHR10738:SF0">
    <property type="entry name" value="PROTEIN ARGININE N-METHYLTRANSFERASE 5"/>
    <property type="match status" value="1"/>
</dbReference>
<feature type="binding site" evidence="7">
    <location>
        <position position="346"/>
    </location>
    <ligand>
        <name>S-adenosyl-L-methionine</name>
        <dbReference type="ChEBI" id="CHEBI:59789"/>
    </ligand>
</feature>
<dbReference type="InterPro" id="IPR029063">
    <property type="entry name" value="SAM-dependent_MTases_sf"/>
</dbReference>
<dbReference type="FunFam" id="2.70.160.11:FF:000035">
    <property type="entry name" value="Protein arginine N-methyltransferase"/>
    <property type="match status" value="1"/>
</dbReference>
<dbReference type="GO" id="GO:0005829">
    <property type="term" value="C:cytosol"/>
    <property type="evidence" value="ECO:0007669"/>
    <property type="project" value="TreeGrafter"/>
</dbReference>
<evidence type="ECO:0000259" key="11">
    <source>
        <dbReference type="Pfam" id="PF17286"/>
    </source>
</evidence>